<dbReference type="SUPFAM" id="SSF48726">
    <property type="entry name" value="Immunoglobulin"/>
    <property type="match status" value="1"/>
</dbReference>
<feature type="domain" description="Ig-like" evidence="4">
    <location>
        <begin position="23"/>
        <end position="108"/>
    </location>
</feature>
<keyword evidence="2" id="KW-0325">Glycoprotein</keyword>
<dbReference type="PROSITE" id="PS50835">
    <property type="entry name" value="IG_LIKE"/>
    <property type="match status" value="1"/>
</dbReference>
<dbReference type="RefSeq" id="XP_010770869.1">
    <property type="nucleotide sequence ID" value="XM_010772567.1"/>
</dbReference>
<evidence type="ECO:0000259" key="4">
    <source>
        <dbReference type="PROSITE" id="PS50835"/>
    </source>
</evidence>
<protein>
    <submittedName>
        <fullName evidence="6">Interleukin-1 receptor-like 2</fullName>
    </submittedName>
</protein>
<evidence type="ECO:0000313" key="5">
    <source>
        <dbReference type="Proteomes" id="UP000504611"/>
    </source>
</evidence>
<accession>A0A6I9MYA8</accession>
<proteinExistence type="predicted"/>
<dbReference type="Proteomes" id="UP000504611">
    <property type="component" value="Unplaced"/>
</dbReference>
<dbReference type="InterPro" id="IPR007110">
    <property type="entry name" value="Ig-like_dom"/>
</dbReference>
<sequence length="178" mass="19917">GVTGVTRVTGETIRLSVSSEKCPEVHENKRITAVNEGVPCKQTEIFNLKTTTNTRWMKECKPLQGSISIDERGLMRLNGASESDAGNYTCMVDVTFNGRKFTAARSIRLTFSKIPVVADKPNVIYPQQEVVMVKEGMAAELKCKAYIGLTEENDTYMYWTVDNISTEDFTQLNDSWVS</sequence>
<reference evidence="6" key="1">
    <citation type="submission" date="2025-08" db="UniProtKB">
        <authorList>
            <consortium name="RefSeq"/>
        </authorList>
    </citation>
    <scope>IDENTIFICATION</scope>
    <source>
        <tissue evidence="6">Muscle</tissue>
    </source>
</reference>
<dbReference type="GeneID" id="104946694"/>
<dbReference type="KEGG" id="ncc:104946694"/>
<evidence type="ECO:0000256" key="2">
    <source>
        <dbReference type="ARBA" id="ARBA00023180"/>
    </source>
</evidence>
<evidence type="ECO:0000313" key="6">
    <source>
        <dbReference type="RefSeq" id="XP_010770869.1"/>
    </source>
</evidence>
<evidence type="ECO:0000256" key="3">
    <source>
        <dbReference type="ARBA" id="ARBA00023319"/>
    </source>
</evidence>
<dbReference type="InterPro" id="IPR015621">
    <property type="entry name" value="IL-1_rcpt_fam"/>
</dbReference>
<gene>
    <name evidence="6" type="primary">LOC104946694</name>
</gene>
<organism evidence="5 6">
    <name type="scientific">Notothenia coriiceps</name>
    <name type="common">black rockcod</name>
    <dbReference type="NCBI Taxonomy" id="8208"/>
    <lineage>
        <taxon>Eukaryota</taxon>
        <taxon>Metazoa</taxon>
        <taxon>Chordata</taxon>
        <taxon>Craniata</taxon>
        <taxon>Vertebrata</taxon>
        <taxon>Euteleostomi</taxon>
        <taxon>Actinopterygii</taxon>
        <taxon>Neopterygii</taxon>
        <taxon>Teleostei</taxon>
        <taxon>Neoteleostei</taxon>
        <taxon>Acanthomorphata</taxon>
        <taxon>Eupercaria</taxon>
        <taxon>Perciformes</taxon>
        <taxon>Notothenioidei</taxon>
        <taxon>Nototheniidae</taxon>
        <taxon>Notothenia</taxon>
    </lineage>
</organism>
<dbReference type="PANTHER" id="PTHR11890">
    <property type="entry name" value="INTERLEUKIN-1 RECEPTOR FAMILY MEMBER"/>
    <property type="match status" value="1"/>
</dbReference>
<dbReference type="InterPro" id="IPR013783">
    <property type="entry name" value="Ig-like_fold"/>
</dbReference>
<keyword evidence="3" id="KW-0393">Immunoglobulin domain</keyword>
<dbReference type="OrthoDB" id="9940746at2759"/>
<keyword evidence="1" id="KW-1015">Disulfide bond</keyword>
<feature type="non-terminal residue" evidence="6">
    <location>
        <position position="1"/>
    </location>
</feature>
<dbReference type="InterPro" id="IPR036179">
    <property type="entry name" value="Ig-like_dom_sf"/>
</dbReference>
<dbReference type="PANTHER" id="PTHR11890:SF26">
    <property type="entry name" value="INTERLEUKIN-1 RECEPTOR TYPE 1"/>
    <property type="match status" value="1"/>
</dbReference>
<name>A0A6I9MYA8_9TELE</name>
<dbReference type="Gene3D" id="2.60.40.10">
    <property type="entry name" value="Immunoglobulins"/>
    <property type="match status" value="2"/>
</dbReference>
<dbReference type="AlphaFoldDB" id="A0A6I9MYA8"/>
<evidence type="ECO:0000256" key="1">
    <source>
        <dbReference type="ARBA" id="ARBA00023157"/>
    </source>
</evidence>
<keyword evidence="5" id="KW-1185">Reference proteome</keyword>
<feature type="non-terminal residue" evidence="6">
    <location>
        <position position="178"/>
    </location>
</feature>